<dbReference type="Gene3D" id="3.40.50.720">
    <property type="entry name" value="NAD(P)-binding Rossmann-like Domain"/>
    <property type="match status" value="1"/>
</dbReference>
<evidence type="ECO:0000313" key="3">
    <source>
        <dbReference type="EMBL" id="MFC1848735.1"/>
    </source>
</evidence>
<dbReference type="EMBL" id="JBHPBY010000005">
    <property type="protein sequence ID" value="MFC1848735.1"/>
    <property type="molecule type" value="Genomic_DNA"/>
</dbReference>
<accession>A0ABV6YRA3</accession>
<proteinExistence type="predicted"/>
<name>A0ABV6YRA3_UNCC1</name>
<keyword evidence="1" id="KW-0560">Oxidoreductase</keyword>
<dbReference type="CDD" id="cd05227">
    <property type="entry name" value="AR_SDR_e"/>
    <property type="match status" value="1"/>
</dbReference>
<dbReference type="InterPro" id="IPR050425">
    <property type="entry name" value="NAD(P)_dehydrat-like"/>
</dbReference>
<sequence length="350" mass="38879">MEQKEEAKPVLVTGGSGYIASWIIKLFLEKGFPVRTTVRNLAQKERVNHLLEIAEASSGTLTLYEADLLKDGSFSEAMAGCEAVVHTASPFFLYGIKNPREQLIEPALQGTRNVLTSAGENASVRRVVLTSSVVAIYGDASDIRDTPAGIFTEKEWNTSSSEKHQPYSYSKMLAEQEAWKMAAEQKQWDLVVLNPGFVLGPSLTKRKDSFSIDFMISMLNGKYKIGVPDLHFGIVDVRDVAKAHFLATTTPQASGRHILVAGIKTTLEIATILRQKFGDKYPLPKMTVPKFLSYLVGPFFGLKWKFISKNVGIALKFDNSYSQQDLGLEYRPLETTLHDQAAQIIKDQLI</sequence>
<evidence type="ECO:0000259" key="2">
    <source>
        <dbReference type="Pfam" id="PF01370"/>
    </source>
</evidence>
<dbReference type="PANTHER" id="PTHR10366">
    <property type="entry name" value="NAD DEPENDENT EPIMERASE/DEHYDRATASE"/>
    <property type="match status" value="1"/>
</dbReference>
<reference evidence="3 4" key="1">
    <citation type="submission" date="2024-09" db="EMBL/GenBank/DDBJ databases">
        <title>Laminarin stimulates single cell rates of sulfate reduction while oxygen inhibits transcriptomic activity in coastal marine sediment.</title>
        <authorList>
            <person name="Lindsay M."/>
            <person name="Orcutt B."/>
            <person name="Emerson D."/>
            <person name="Stepanauskas R."/>
            <person name="D'Angelo T."/>
        </authorList>
    </citation>
    <scope>NUCLEOTIDE SEQUENCE [LARGE SCALE GENOMIC DNA]</scope>
    <source>
        <strain evidence="3">SAG AM-311-K15</strain>
    </source>
</reference>
<dbReference type="InterPro" id="IPR036291">
    <property type="entry name" value="NAD(P)-bd_dom_sf"/>
</dbReference>
<comment type="caution">
    <text evidence="3">The sequence shown here is derived from an EMBL/GenBank/DDBJ whole genome shotgun (WGS) entry which is preliminary data.</text>
</comment>
<dbReference type="PANTHER" id="PTHR10366:SF812">
    <property type="entry name" value="VPS9 DOMAIN-CONTAINING PROTEIN"/>
    <property type="match status" value="1"/>
</dbReference>
<dbReference type="Proteomes" id="UP001594351">
    <property type="component" value="Unassembled WGS sequence"/>
</dbReference>
<dbReference type="SUPFAM" id="SSF51735">
    <property type="entry name" value="NAD(P)-binding Rossmann-fold domains"/>
    <property type="match status" value="1"/>
</dbReference>
<protein>
    <submittedName>
        <fullName evidence="3">SDR family oxidoreductase</fullName>
    </submittedName>
</protein>
<dbReference type="Pfam" id="PF01370">
    <property type="entry name" value="Epimerase"/>
    <property type="match status" value="1"/>
</dbReference>
<evidence type="ECO:0000313" key="4">
    <source>
        <dbReference type="Proteomes" id="UP001594351"/>
    </source>
</evidence>
<organism evidence="3 4">
    <name type="scientific">candidate division CSSED10-310 bacterium</name>
    <dbReference type="NCBI Taxonomy" id="2855610"/>
    <lineage>
        <taxon>Bacteria</taxon>
        <taxon>Bacteria division CSSED10-310</taxon>
    </lineage>
</organism>
<keyword evidence="4" id="KW-1185">Reference proteome</keyword>
<dbReference type="InterPro" id="IPR001509">
    <property type="entry name" value="Epimerase_deHydtase"/>
</dbReference>
<feature type="domain" description="NAD-dependent epimerase/dehydratase" evidence="2">
    <location>
        <begin position="10"/>
        <end position="260"/>
    </location>
</feature>
<evidence type="ECO:0000256" key="1">
    <source>
        <dbReference type="ARBA" id="ARBA00023002"/>
    </source>
</evidence>
<gene>
    <name evidence="3" type="ORF">ACFL27_00880</name>
</gene>